<reference evidence="3" key="1">
    <citation type="journal article" date="2019" name="Int. J. Syst. Evol. Microbiol.">
        <title>The Global Catalogue of Microorganisms (GCM) 10K type strain sequencing project: providing services to taxonomists for standard genome sequencing and annotation.</title>
        <authorList>
            <consortium name="The Broad Institute Genomics Platform"/>
            <consortium name="The Broad Institute Genome Sequencing Center for Infectious Disease"/>
            <person name="Wu L."/>
            <person name="Ma J."/>
        </authorList>
    </citation>
    <scope>NUCLEOTIDE SEQUENCE [LARGE SCALE GENOMIC DNA]</scope>
    <source>
        <strain evidence="3">CGMCC 4.1621</strain>
    </source>
</reference>
<feature type="region of interest" description="Disordered" evidence="1">
    <location>
        <begin position="1"/>
        <end position="45"/>
    </location>
</feature>
<sequence>MDRKGKVQKQKQSNKNPADYYSTEEKMNRTPRPVPQPKDYEEIEY</sequence>
<evidence type="ECO:0000313" key="2">
    <source>
        <dbReference type="EMBL" id="MFC7060262.1"/>
    </source>
</evidence>
<comment type="caution">
    <text evidence="2">The sequence shown here is derived from an EMBL/GenBank/DDBJ whole genome shotgun (WGS) entry which is preliminary data.</text>
</comment>
<proteinExistence type="predicted"/>
<keyword evidence="3" id="KW-1185">Reference proteome</keyword>
<name>A0ABW2EGB8_9BACI</name>
<organism evidence="2 3">
    <name type="scientific">Halobacillus seohaensis</name>
    <dbReference type="NCBI Taxonomy" id="447421"/>
    <lineage>
        <taxon>Bacteria</taxon>
        <taxon>Bacillati</taxon>
        <taxon>Bacillota</taxon>
        <taxon>Bacilli</taxon>
        <taxon>Bacillales</taxon>
        <taxon>Bacillaceae</taxon>
        <taxon>Halobacillus</taxon>
    </lineage>
</organism>
<dbReference type="EMBL" id="JBHSZV010000001">
    <property type="protein sequence ID" value="MFC7060262.1"/>
    <property type="molecule type" value="Genomic_DNA"/>
</dbReference>
<accession>A0ABW2EGB8</accession>
<evidence type="ECO:0000313" key="3">
    <source>
        <dbReference type="Proteomes" id="UP001596410"/>
    </source>
</evidence>
<evidence type="ECO:0000256" key="1">
    <source>
        <dbReference type="SAM" id="MobiDB-lite"/>
    </source>
</evidence>
<gene>
    <name evidence="2" type="ORF">ACFQIC_00050</name>
</gene>
<protein>
    <submittedName>
        <fullName evidence="2">Uncharacterized protein</fullName>
    </submittedName>
</protein>
<dbReference type="RefSeq" id="WP_204711973.1">
    <property type="nucleotide sequence ID" value="NZ_JBHSZV010000001.1"/>
</dbReference>
<dbReference type="Proteomes" id="UP001596410">
    <property type="component" value="Unassembled WGS sequence"/>
</dbReference>